<keyword evidence="5" id="KW-1185">Reference proteome</keyword>
<feature type="domain" description="Thioredoxin" evidence="3">
    <location>
        <begin position="2"/>
        <end position="180"/>
    </location>
</feature>
<keyword evidence="2" id="KW-0732">Signal</keyword>
<dbReference type="RefSeq" id="WP_200813327.1">
    <property type="nucleotide sequence ID" value="NZ_FWFK01000006.1"/>
</dbReference>
<evidence type="ECO:0000259" key="3">
    <source>
        <dbReference type="PROSITE" id="PS51352"/>
    </source>
</evidence>
<gene>
    <name evidence="4" type="ORF">ROJ8625_03349</name>
</gene>
<dbReference type="InterPro" id="IPR013766">
    <property type="entry name" value="Thioredoxin_domain"/>
</dbReference>
<feature type="chain" id="PRO_5013072680" description="Thioredoxin domain-containing protein" evidence="2">
    <location>
        <begin position="18"/>
        <end position="249"/>
    </location>
</feature>
<feature type="signal peptide" evidence="2">
    <location>
        <begin position="1"/>
        <end position="17"/>
    </location>
</feature>
<dbReference type="EMBL" id="FWFK01000006">
    <property type="protein sequence ID" value="SLN65539.1"/>
    <property type="molecule type" value="Genomic_DNA"/>
</dbReference>
<keyword evidence="1" id="KW-0472">Membrane</keyword>
<dbReference type="SUPFAM" id="SSF52833">
    <property type="entry name" value="Thioredoxin-like"/>
    <property type="match status" value="1"/>
</dbReference>
<dbReference type="InterPro" id="IPR036249">
    <property type="entry name" value="Thioredoxin-like_sf"/>
</dbReference>
<dbReference type="AlphaFoldDB" id="A0A1X6ZYU9"/>
<protein>
    <recommendedName>
        <fullName evidence="3">Thioredoxin domain-containing protein</fullName>
    </recommendedName>
</protein>
<evidence type="ECO:0000256" key="1">
    <source>
        <dbReference type="SAM" id="Phobius"/>
    </source>
</evidence>
<keyword evidence="1" id="KW-1133">Transmembrane helix</keyword>
<accession>A0A1X6ZYU9</accession>
<dbReference type="Gene3D" id="3.40.30.10">
    <property type="entry name" value="Glutaredoxin"/>
    <property type="match status" value="1"/>
</dbReference>
<dbReference type="Proteomes" id="UP000193570">
    <property type="component" value="Unassembled WGS sequence"/>
</dbReference>
<sequence>MIRLALVLFAFAAPAAAGLTRAELAQVRADPPEGATIDLGTARPTVLIFADYDCGALCDAILARTAAALAGTDLALGPDYALVIVGIDPRDGPDAARAFVAGQAAPLPPERIETRTPDAETLEGLTDDLGYAYRYDEETDRFAHPSARYVLTAEGRVARVLPAFRAEPADLRRALIEASEGEVGTAFERIALACYGFDPVTGRYSLSITRAATLGGIVSTLLVAGGVLIALGRERRAISLRRDRRKETT</sequence>
<evidence type="ECO:0000313" key="5">
    <source>
        <dbReference type="Proteomes" id="UP000193570"/>
    </source>
</evidence>
<proteinExistence type="predicted"/>
<reference evidence="4 5" key="1">
    <citation type="submission" date="2017-03" db="EMBL/GenBank/DDBJ databases">
        <authorList>
            <person name="Afonso C.L."/>
            <person name="Miller P.J."/>
            <person name="Scott M.A."/>
            <person name="Spackman E."/>
            <person name="Goraichik I."/>
            <person name="Dimitrov K.M."/>
            <person name="Suarez D.L."/>
            <person name="Swayne D.E."/>
        </authorList>
    </citation>
    <scope>NUCLEOTIDE SEQUENCE [LARGE SCALE GENOMIC DNA]</scope>
    <source>
        <strain evidence="4 5">CECT 8625</strain>
    </source>
</reference>
<organism evidence="4 5">
    <name type="scientific">Roseivivax jejudonensis</name>
    <dbReference type="NCBI Taxonomy" id="1529041"/>
    <lineage>
        <taxon>Bacteria</taxon>
        <taxon>Pseudomonadati</taxon>
        <taxon>Pseudomonadota</taxon>
        <taxon>Alphaproteobacteria</taxon>
        <taxon>Rhodobacterales</taxon>
        <taxon>Roseobacteraceae</taxon>
        <taxon>Roseivivax</taxon>
    </lineage>
</organism>
<keyword evidence="1" id="KW-0812">Transmembrane</keyword>
<feature type="transmembrane region" description="Helical" evidence="1">
    <location>
        <begin position="211"/>
        <end position="232"/>
    </location>
</feature>
<name>A0A1X6ZYU9_9RHOB</name>
<dbReference type="PROSITE" id="PS51352">
    <property type="entry name" value="THIOREDOXIN_2"/>
    <property type="match status" value="1"/>
</dbReference>
<evidence type="ECO:0000256" key="2">
    <source>
        <dbReference type="SAM" id="SignalP"/>
    </source>
</evidence>
<evidence type="ECO:0000313" key="4">
    <source>
        <dbReference type="EMBL" id="SLN65539.1"/>
    </source>
</evidence>